<evidence type="ECO:0000313" key="3">
    <source>
        <dbReference type="EMBL" id="KAF9335627.1"/>
    </source>
</evidence>
<keyword evidence="4" id="KW-1185">Reference proteome</keyword>
<gene>
    <name evidence="3" type="primary">DSCC1</name>
    <name evidence="3" type="ORF">BG006_011052</name>
</gene>
<dbReference type="GO" id="GO:0034088">
    <property type="term" value="P:maintenance of mitotic sister chromatid cohesion"/>
    <property type="evidence" value="ECO:0007669"/>
    <property type="project" value="TreeGrafter"/>
</dbReference>
<dbReference type="GO" id="GO:0031390">
    <property type="term" value="C:Ctf18 RFC-like complex"/>
    <property type="evidence" value="ECO:0007669"/>
    <property type="project" value="InterPro"/>
</dbReference>
<dbReference type="GO" id="GO:0006260">
    <property type="term" value="P:DNA replication"/>
    <property type="evidence" value="ECO:0007669"/>
    <property type="project" value="UniProtKB-KW"/>
</dbReference>
<name>A0A9P5VPX7_9FUNG</name>
<dbReference type="EMBL" id="JAAAUY010000092">
    <property type="protein sequence ID" value="KAF9335627.1"/>
    <property type="molecule type" value="Genomic_DNA"/>
</dbReference>
<dbReference type="AlphaFoldDB" id="A0A9P5VPX7"/>
<protein>
    <submittedName>
        <fullName evidence="3">Sister chromatid cohesion protein DCC1</fullName>
    </submittedName>
</protein>
<comment type="caution">
    <text evidence="3">The sequence shown here is derived from an EMBL/GenBank/DDBJ whole genome shotgun (WGS) entry which is preliminary data.</text>
</comment>
<organism evidence="3 4">
    <name type="scientific">Podila minutissima</name>
    <dbReference type="NCBI Taxonomy" id="64525"/>
    <lineage>
        <taxon>Eukaryota</taxon>
        <taxon>Fungi</taxon>
        <taxon>Fungi incertae sedis</taxon>
        <taxon>Mucoromycota</taxon>
        <taxon>Mortierellomycotina</taxon>
        <taxon>Mortierellomycetes</taxon>
        <taxon>Mortierellales</taxon>
        <taxon>Mortierellaceae</taxon>
        <taxon>Podila</taxon>
    </lineage>
</organism>
<dbReference type="GO" id="GO:0000785">
    <property type="term" value="C:chromatin"/>
    <property type="evidence" value="ECO:0007669"/>
    <property type="project" value="TreeGrafter"/>
</dbReference>
<accession>A0A9P5VPX7</accession>
<dbReference type="Proteomes" id="UP000696485">
    <property type="component" value="Unassembled WGS sequence"/>
</dbReference>
<dbReference type="PANTHER" id="PTHR13395">
    <property type="entry name" value="SISTER CHROMATID COHESION PROTEIN DCC1-RELATED"/>
    <property type="match status" value="1"/>
</dbReference>
<proteinExistence type="inferred from homology"/>
<evidence type="ECO:0000313" key="4">
    <source>
        <dbReference type="Proteomes" id="UP000696485"/>
    </source>
</evidence>
<sequence length="436" mass="50009">MANTSTQVPSNAITTEIIFAEEFSQATYTLLEIPTSLESFLKENENNTQLSFQIRGLETDTAVLCTPTQTFSVQRAHTSNTLMPIALIRKQTKKSSPHVALELDEDAPTLPMDMDLGLDMDMDTAEEEGEKHDKEEGAFGQQMVLDILDSVLDLIPVSPRLERLSELLGLAPFEGWAQEVDRKGYIYTWEHLQSAIQASDEEIKQWLKDHHACLIDGHWRLFKQRFMYDILEEMLMAVNVLEMTVQNIEAAALCQAICEENTEQRDSNGIEAWMAKHCLESFSEEDTDLPPGHFKLSGKKMCEFTGVHILSTVERGNRWILSDFMRHWQQSLHNQFEPDLAYLAGECIVDTEKSPDQRYQSIKYIRYFSKQNLPNDPASRFAALFEIKPKWEAHEIRPFLRDLVLDEKKLDVLLLKHARSVKQPGGEVVYNSRIIK</sequence>
<keyword evidence="2" id="KW-0235">DNA replication</keyword>
<dbReference type="GO" id="GO:0000775">
    <property type="term" value="C:chromosome, centromeric region"/>
    <property type="evidence" value="ECO:0007669"/>
    <property type="project" value="TreeGrafter"/>
</dbReference>
<evidence type="ECO:0000256" key="1">
    <source>
        <dbReference type="ARBA" id="ARBA00007017"/>
    </source>
</evidence>
<comment type="similarity">
    <text evidence="1">Belongs to the DCC1 family.</text>
</comment>
<dbReference type="InterPro" id="IPR019128">
    <property type="entry name" value="Dcc1"/>
</dbReference>
<dbReference type="Pfam" id="PF09724">
    <property type="entry name" value="Dcc1"/>
    <property type="match status" value="1"/>
</dbReference>
<evidence type="ECO:0000256" key="2">
    <source>
        <dbReference type="ARBA" id="ARBA00022705"/>
    </source>
</evidence>
<dbReference type="PANTHER" id="PTHR13395:SF6">
    <property type="entry name" value="SISTER CHROMATID COHESION PROTEIN DCC1"/>
    <property type="match status" value="1"/>
</dbReference>
<reference evidence="3" key="1">
    <citation type="journal article" date="2020" name="Fungal Divers.">
        <title>Resolving the Mortierellaceae phylogeny through synthesis of multi-gene phylogenetics and phylogenomics.</title>
        <authorList>
            <person name="Vandepol N."/>
            <person name="Liber J."/>
            <person name="Desiro A."/>
            <person name="Na H."/>
            <person name="Kennedy M."/>
            <person name="Barry K."/>
            <person name="Grigoriev I.V."/>
            <person name="Miller A.N."/>
            <person name="O'Donnell K."/>
            <person name="Stajich J.E."/>
            <person name="Bonito G."/>
        </authorList>
    </citation>
    <scope>NUCLEOTIDE SEQUENCE</scope>
    <source>
        <strain evidence="3">NVP1</strain>
    </source>
</reference>